<dbReference type="Proteomes" id="UP000005408">
    <property type="component" value="Unassembled WGS sequence"/>
</dbReference>
<dbReference type="EnsemblMetazoa" id="G27430.30">
    <property type="protein sequence ID" value="G27430.30:cds"/>
    <property type="gene ID" value="G27430"/>
</dbReference>
<evidence type="ECO:0000313" key="2">
    <source>
        <dbReference type="Proteomes" id="UP000005408"/>
    </source>
</evidence>
<accession>A0A8W8LCC1</accession>
<sequence>MANQPESTDEDFNHSFNMHAIFDTLHDELVGPSDQNLMMSNSGYSVEYPSRMLRSPMANTDVQPQINTCGIVAGPAQNMGGMPGNSANLTAGATGAQQPRYYVAETRKLIQQQLVLLLHAHKCQRRQQTNEERAKSHDDLQCWKVLSR</sequence>
<proteinExistence type="predicted"/>
<protein>
    <submittedName>
        <fullName evidence="1">Uncharacterized protein</fullName>
    </submittedName>
</protein>
<name>A0A8W8LCC1_MAGGI</name>
<dbReference type="AlphaFoldDB" id="A0A8W8LCC1"/>
<organism evidence="1 2">
    <name type="scientific">Magallana gigas</name>
    <name type="common">Pacific oyster</name>
    <name type="synonym">Crassostrea gigas</name>
    <dbReference type="NCBI Taxonomy" id="29159"/>
    <lineage>
        <taxon>Eukaryota</taxon>
        <taxon>Metazoa</taxon>
        <taxon>Spiralia</taxon>
        <taxon>Lophotrochozoa</taxon>
        <taxon>Mollusca</taxon>
        <taxon>Bivalvia</taxon>
        <taxon>Autobranchia</taxon>
        <taxon>Pteriomorphia</taxon>
        <taxon>Ostreida</taxon>
        <taxon>Ostreoidea</taxon>
        <taxon>Ostreidae</taxon>
        <taxon>Magallana</taxon>
    </lineage>
</organism>
<dbReference type="Gene3D" id="1.20.1020.10">
    <property type="entry name" value="TAZ domain"/>
    <property type="match status" value="1"/>
</dbReference>
<reference evidence="1" key="1">
    <citation type="submission" date="2022-08" db="UniProtKB">
        <authorList>
            <consortium name="EnsemblMetazoa"/>
        </authorList>
    </citation>
    <scope>IDENTIFICATION</scope>
    <source>
        <strain evidence="1">05x7-T-G4-1.051#20</strain>
    </source>
</reference>
<dbReference type="InterPro" id="IPR035898">
    <property type="entry name" value="TAZ_dom_sf"/>
</dbReference>
<keyword evidence="2" id="KW-1185">Reference proteome</keyword>
<evidence type="ECO:0000313" key="1">
    <source>
        <dbReference type="EnsemblMetazoa" id="G27430.30:cds"/>
    </source>
</evidence>